<gene>
    <name evidence="1" type="ORF">SAY87_020387</name>
</gene>
<evidence type="ECO:0000313" key="2">
    <source>
        <dbReference type="Proteomes" id="UP001345219"/>
    </source>
</evidence>
<name>A0AAN7K3F3_9MYRT</name>
<comment type="caution">
    <text evidence="1">The sequence shown here is derived from an EMBL/GenBank/DDBJ whole genome shotgun (WGS) entry which is preliminary data.</text>
</comment>
<protein>
    <submittedName>
        <fullName evidence="1">Uncharacterized protein</fullName>
    </submittedName>
</protein>
<reference evidence="1 2" key="1">
    <citation type="journal article" date="2023" name="Hortic Res">
        <title>Pangenome of water caltrop reveals structural variations and asymmetric subgenome divergence after allopolyploidization.</title>
        <authorList>
            <person name="Zhang X."/>
            <person name="Chen Y."/>
            <person name="Wang L."/>
            <person name="Yuan Y."/>
            <person name="Fang M."/>
            <person name="Shi L."/>
            <person name="Lu R."/>
            <person name="Comes H.P."/>
            <person name="Ma Y."/>
            <person name="Chen Y."/>
            <person name="Huang G."/>
            <person name="Zhou Y."/>
            <person name="Zheng Z."/>
            <person name="Qiu Y."/>
        </authorList>
    </citation>
    <scope>NUCLEOTIDE SEQUENCE [LARGE SCALE GENOMIC DNA]</scope>
    <source>
        <tissue evidence="1">Roots</tissue>
    </source>
</reference>
<sequence length="55" mass="6008">MGEIGHGSEENISSLKRVKEESVNVLGMLLMEEEERLYIESGRKGSYGGGGYSLT</sequence>
<proteinExistence type="predicted"/>
<dbReference type="EMBL" id="JAXIOK010000012">
    <property type="protein sequence ID" value="KAK4759086.1"/>
    <property type="molecule type" value="Genomic_DNA"/>
</dbReference>
<evidence type="ECO:0000313" key="1">
    <source>
        <dbReference type="EMBL" id="KAK4759086.1"/>
    </source>
</evidence>
<keyword evidence="2" id="KW-1185">Reference proteome</keyword>
<organism evidence="1 2">
    <name type="scientific">Trapa incisa</name>
    <dbReference type="NCBI Taxonomy" id="236973"/>
    <lineage>
        <taxon>Eukaryota</taxon>
        <taxon>Viridiplantae</taxon>
        <taxon>Streptophyta</taxon>
        <taxon>Embryophyta</taxon>
        <taxon>Tracheophyta</taxon>
        <taxon>Spermatophyta</taxon>
        <taxon>Magnoliopsida</taxon>
        <taxon>eudicotyledons</taxon>
        <taxon>Gunneridae</taxon>
        <taxon>Pentapetalae</taxon>
        <taxon>rosids</taxon>
        <taxon>malvids</taxon>
        <taxon>Myrtales</taxon>
        <taxon>Lythraceae</taxon>
        <taxon>Trapa</taxon>
    </lineage>
</organism>
<accession>A0AAN7K3F3</accession>
<dbReference type="Proteomes" id="UP001345219">
    <property type="component" value="Chromosome 15"/>
</dbReference>
<dbReference type="AlphaFoldDB" id="A0AAN7K3F3"/>